<dbReference type="Pfam" id="PF00756">
    <property type="entry name" value="Esterase"/>
    <property type="match status" value="1"/>
</dbReference>
<accession>A0A4R6QG05</accession>
<evidence type="ECO:0000313" key="4">
    <source>
        <dbReference type="Proteomes" id="UP000295361"/>
    </source>
</evidence>
<evidence type="ECO:0000313" key="3">
    <source>
        <dbReference type="EMBL" id="TDP61247.1"/>
    </source>
</evidence>
<comment type="similarity">
    <text evidence="1">Belongs to the esterase D family.</text>
</comment>
<dbReference type="PANTHER" id="PTHR40841">
    <property type="entry name" value="SIDEROPHORE TRIACETYLFUSARININE C ESTERASE"/>
    <property type="match status" value="1"/>
</dbReference>
<gene>
    <name evidence="3" type="ORF">DES47_11419</name>
</gene>
<sequence>MALNARVIDFTSKVNGRDYRLFISIPTRRPVSPEGHAVLYLIDGNLHFGIAVDTARIQACWPDVIDPVVVGIGYPTDSVSAALDLRMIDLTTPITDERLTKGFIAKMPRPSEGFGGMDNYFRVIEEEVKPRVEAMVAINRQDQVLMGHSLGGLTTLHALFQHTSSFQQFVSISPSIWWNDRAVLAHEAAFGDRVRAGQVNARALITVGGLESTVRFVPGLPAGEQDFRDMNEECRMVLNTTDLGARLGALAAPGWHAETVVHEGDDHNMVPPAGIARGVRFAFRR</sequence>
<dbReference type="Proteomes" id="UP000295361">
    <property type="component" value="Unassembled WGS sequence"/>
</dbReference>
<dbReference type="InterPro" id="IPR029058">
    <property type="entry name" value="AB_hydrolase_fold"/>
</dbReference>
<proteinExistence type="inferred from homology"/>
<evidence type="ECO:0008006" key="5">
    <source>
        <dbReference type="Google" id="ProtNLM"/>
    </source>
</evidence>
<dbReference type="AlphaFoldDB" id="A0A4R6QG05"/>
<evidence type="ECO:0000256" key="1">
    <source>
        <dbReference type="ARBA" id="ARBA00005622"/>
    </source>
</evidence>
<dbReference type="SUPFAM" id="SSF53474">
    <property type="entry name" value="alpha/beta-Hydrolases"/>
    <property type="match status" value="1"/>
</dbReference>
<keyword evidence="2" id="KW-0378">Hydrolase</keyword>
<organism evidence="3 4">
    <name type="scientific">Roseateles toxinivorans</name>
    <dbReference type="NCBI Taxonomy" id="270368"/>
    <lineage>
        <taxon>Bacteria</taxon>
        <taxon>Pseudomonadati</taxon>
        <taxon>Pseudomonadota</taxon>
        <taxon>Betaproteobacteria</taxon>
        <taxon>Burkholderiales</taxon>
        <taxon>Sphaerotilaceae</taxon>
        <taxon>Roseateles</taxon>
    </lineage>
</organism>
<dbReference type="PANTHER" id="PTHR40841:SF2">
    <property type="entry name" value="SIDEROPHORE-DEGRADING ESTERASE (EUROFUNG)"/>
    <property type="match status" value="1"/>
</dbReference>
<comment type="caution">
    <text evidence="3">The sequence shown here is derived from an EMBL/GenBank/DDBJ whole genome shotgun (WGS) entry which is preliminary data.</text>
</comment>
<dbReference type="InterPro" id="IPR000801">
    <property type="entry name" value="Esterase-like"/>
</dbReference>
<dbReference type="InterPro" id="IPR052558">
    <property type="entry name" value="Siderophore_Hydrolase_D"/>
</dbReference>
<dbReference type="GO" id="GO:0016788">
    <property type="term" value="F:hydrolase activity, acting on ester bonds"/>
    <property type="evidence" value="ECO:0007669"/>
    <property type="project" value="TreeGrafter"/>
</dbReference>
<dbReference type="Gene3D" id="3.40.50.1820">
    <property type="entry name" value="alpha/beta hydrolase"/>
    <property type="match status" value="1"/>
</dbReference>
<keyword evidence="4" id="KW-1185">Reference proteome</keyword>
<protein>
    <recommendedName>
        <fullName evidence="5">Alpha/beta superfamily hydrolase</fullName>
    </recommendedName>
</protein>
<dbReference type="EMBL" id="SNXS01000014">
    <property type="protein sequence ID" value="TDP61247.1"/>
    <property type="molecule type" value="Genomic_DNA"/>
</dbReference>
<evidence type="ECO:0000256" key="2">
    <source>
        <dbReference type="ARBA" id="ARBA00022801"/>
    </source>
</evidence>
<dbReference type="InParanoid" id="A0A4R6QG05"/>
<reference evidence="3 4" key="1">
    <citation type="submission" date="2019-03" db="EMBL/GenBank/DDBJ databases">
        <title>Genomic Encyclopedia of Type Strains, Phase IV (KMG-IV): sequencing the most valuable type-strain genomes for metagenomic binning, comparative biology and taxonomic classification.</title>
        <authorList>
            <person name="Goeker M."/>
        </authorList>
    </citation>
    <scope>NUCLEOTIDE SEQUENCE [LARGE SCALE GENOMIC DNA]</scope>
    <source>
        <strain evidence="3 4">DSM 16998</strain>
    </source>
</reference>
<name>A0A4R6QG05_9BURK</name>